<organism evidence="1 2">
    <name type="scientific">Pedobacter punctiformis</name>
    <dbReference type="NCBI Taxonomy" id="3004097"/>
    <lineage>
        <taxon>Bacteria</taxon>
        <taxon>Pseudomonadati</taxon>
        <taxon>Bacteroidota</taxon>
        <taxon>Sphingobacteriia</taxon>
        <taxon>Sphingobacteriales</taxon>
        <taxon>Sphingobacteriaceae</taxon>
        <taxon>Pedobacter</taxon>
    </lineage>
</organism>
<protein>
    <submittedName>
        <fullName evidence="1">HmuY family protein</fullName>
    </submittedName>
</protein>
<reference evidence="1" key="1">
    <citation type="submission" date="2022-12" db="EMBL/GenBank/DDBJ databases">
        <title>Genome sequence of HCMS5-2.</title>
        <authorList>
            <person name="Woo H."/>
        </authorList>
    </citation>
    <scope>NUCLEOTIDE SEQUENCE</scope>
    <source>
        <strain evidence="1">HCMS5-2</strain>
    </source>
</reference>
<dbReference type="CDD" id="cd12105">
    <property type="entry name" value="HmuY"/>
    <property type="match status" value="1"/>
</dbReference>
<gene>
    <name evidence="1" type="ORF">O0955_06365</name>
</gene>
<dbReference type="Proteomes" id="UP001144347">
    <property type="component" value="Unassembled WGS sequence"/>
</dbReference>
<proteinExistence type="predicted"/>
<dbReference type="InterPro" id="IPR025921">
    <property type="entry name" value="HmuY"/>
</dbReference>
<dbReference type="EMBL" id="JAPWGM010000002">
    <property type="protein sequence ID" value="MCZ4243624.1"/>
    <property type="molecule type" value="Genomic_DNA"/>
</dbReference>
<name>A0ABT4L6S9_9SPHI</name>
<dbReference type="PROSITE" id="PS51257">
    <property type="entry name" value="PROKAR_LIPOPROTEIN"/>
    <property type="match status" value="1"/>
</dbReference>
<evidence type="ECO:0000313" key="1">
    <source>
        <dbReference type="EMBL" id="MCZ4243624.1"/>
    </source>
</evidence>
<accession>A0ABT4L6S9</accession>
<sequence length="354" mass="37585">MNKFNSIIAMAIVAATFTACKKDSSEPVIVVPPSDGSTLTLNGLIGAEAGSSAGNSVYVDFSKDKQTSVARASWDLGFYSGDEFRVILNHTAGATAIALDKTDLNQVTAADTTALATSAALALGQGAGGFGLVDAVSGTKSAYLSGTVIKEVSATDAANKVYIINRGAAGFTENRGWQKVRVLRSGNGYTLQYAKINETTFKTLVVAKDANYNFKAVSFVNGPVNVEPAKADWDIEWSLSTYKASETIPYTFSDFVILNFIAGVQAGEVLTSKVSYADFKESDISSVTFKSERDVIAGNWRITSGGTLGVKTDRFYAVKDGAGNVYKLKFVSFISNDGGTRGKPVMEYKLVKKA</sequence>
<comment type="caution">
    <text evidence="1">The sequence shown here is derived from an EMBL/GenBank/DDBJ whole genome shotgun (WGS) entry which is preliminary data.</text>
</comment>
<keyword evidence="2" id="KW-1185">Reference proteome</keyword>
<dbReference type="RefSeq" id="WP_269426702.1">
    <property type="nucleotide sequence ID" value="NZ_JAPWGM010000002.1"/>
</dbReference>
<evidence type="ECO:0000313" key="2">
    <source>
        <dbReference type="Proteomes" id="UP001144347"/>
    </source>
</evidence>
<dbReference type="Pfam" id="PF14064">
    <property type="entry name" value="HmuY"/>
    <property type="match status" value="1"/>
</dbReference>